<sequence length="85" mass="9891">MVTRKFLSNGFLKSSIYRVVAPPPDRAGIDRLGVLYFVRPEDSLELRPVQSKVLQRLGYNSNENAAARQEARFPNRKLYMEEYRT</sequence>
<dbReference type="Proteomes" id="UP001239213">
    <property type="component" value="Unassembled WGS sequence"/>
</dbReference>
<gene>
    <name evidence="1" type="ORF">CCUS01_11579</name>
</gene>
<dbReference type="SUPFAM" id="SSF51197">
    <property type="entry name" value="Clavaminate synthase-like"/>
    <property type="match status" value="1"/>
</dbReference>
<protein>
    <submittedName>
        <fullName evidence="1">Flavonol synthase</fullName>
    </submittedName>
</protein>
<evidence type="ECO:0000313" key="1">
    <source>
        <dbReference type="EMBL" id="KAK1448480.1"/>
    </source>
</evidence>
<evidence type="ECO:0000313" key="2">
    <source>
        <dbReference type="Proteomes" id="UP001239213"/>
    </source>
</evidence>
<dbReference type="EMBL" id="MPDP01000307">
    <property type="protein sequence ID" value="KAK1448480.1"/>
    <property type="molecule type" value="Genomic_DNA"/>
</dbReference>
<name>A0AAI9XI35_9PEZI</name>
<dbReference type="Gene3D" id="2.60.120.330">
    <property type="entry name" value="B-lactam Antibiotic, Isopenicillin N Synthase, Chain"/>
    <property type="match status" value="1"/>
</dbReference>
<accession>A0AAI9XI35</accession>
<keyword evidence="2" id="KW-1185">Reference proteome</keyword>
<reference evidence="1" key="1">
    <citation type="submission" date="2016-11" db="EMBL/GenBank/DDBJ databases">
        <title>The genome sequence of Colletotrichum cuscutae.</title>
        <authorList>
            <person name="Baroncelli R."/>
        </authorList>
    </citation>
    <scope>NUCLEOTIDE SEQUENCE</scope>
    <source>
        <strain evidence="1">IMI 304802</strain>
    </source>
</reference>
<dbReference type="InterPro" id="IPR027443">
    <property type="entry name" value="IPNS-like_sf"/>
</dbReference>
<comment type="caution">
    <text evidence="1">The sequence shown here is derived from an EMBL/GenBank/DDBJ whole genome shotgun (WGS) entry which is preliminary data.</text>
</comment>
<proteinExistence type="predicted"/>
<dbReference type="AlphaFoldDB" id="A0AAI9XI35"/>
<organism evidence="1 2">
    <name type="scientific">Colletotrichum cuscutae</name>
    <dbReference type="NCBI Taxonomy" id="1209917"/>
    <lineage>
        <taxon>Eukaryota</taxon>
        <taxon>Fungi</taxon>
        <taxon>Dikarya</taxon>
        <taxon>Ascomycota</taxon>
        <taxon>Pezizomycotina</taxon>
        <taxon>Sordariomycetes</taxon>
        <taxon>Hypocreomycetidae</taxon>
        <taxon>Glomerellales</taxon>
        <taxon>Glomerellaceae</taxon>
        <taxon>Colletotrichum</taxon>
        <taxon>Colletotrichum acutatum species complex</taxon>
    </lineage>
</organism>